<evidence type="ECO:0000256" key="1">
    <source>
        <dbReference type="SAM" id="MobiDB-lite"/>
    </source>
</evidence>
<accession>A0A6A6VDS6</accession>
<feature type="region of interest" description="Disordered" evidence="1">
    <location>
        <begin position="409"/>
        <end position="452"/>
    </location>
</feature>
<dbReference type="GO" id="GO:0005886">
    <property type="term" value="C:plasma membrane"/>
    <property type="evidence" value="ECO:0007669"/>
    <property type="project" value="TreeGrafter"/>
</dbReference>
<feature type="region of interest" description="Disordered" evidence="1">
    <location>
        <begin position="1"/>
        <end position="20"/>
    </location>
</feature>
<dbReference type="PANTHER" id="PTHR11188:SF161">
    <property type="entry name" value="PH-RESPONSE REGULATOR PROTEIN PALF_RIM8"/>
    <property type="match status" value="1"/>
</dbReference>
<keyword evidence="4" id="KW-1185">Reference proteome</keyword>
<feature type="compositionally biased region" description="Acidic residues" evidence="1">
    <location>
        <begin position="372"/>
        <end position="381"/>
    </location>
</feature>
<sequence>MSLKGTLRVDLGGDTSRPYHEGEQVKGRVTLVLEEEEKIVGFNLHFVGTCATKTTRPIYVAGNEADASHSNRPYAERIALFTREQKLLPACTLAAKKYSWDFVFTFPSHTEAHFSRWSHGTKYCRKPHSLPPTFSLATDSPGGQASVSYMIQAKLSLESSSLRLKVSQMLGYLPSAQNTPLEPRIRPRVLYAQALNPGLEEVTVTNRKTVVKSSRKRSNTTTGQKIVPTLYAPDKVAPGQDIALLLGLAGMNGGEAVRCTLDSLEVKMSTYTSARCGQSFSEPEDHVAKHVTCISKKNMNQELSYSTSTALTTNFRLVDNAECVPTFETYTIARRYEMTVVIGIKCEDELFTIKTTSPLVILPRRTPSDNLPLEEGEDDEPLPLYQPREPSKEFAPDYDSLYSLALSPSACSSVGTRSPSFMSGLSSPITVPTTPETELEQPVYPSQPQRAT</sequence>
<dbReference type="InterPro" id="IPR050357">
    <property type="entry name" value="Arrestin_domain-protein"/>
</dbReference>
<reference evidence="3" key="1">
    <citation type="journal article" date="2020" name="Stud. Mycol.">
        <title>101 Dothideomycetes genomes: a test case for predicting lifestyles and emergence of pathogens.</title>
        <authorList>
            <person name="Haridas S."/>
            <person name="Albert R."/>
            <person name="Binder M."/>
            <person name="Bloem J."/>
            <person name="Labutti K."/>
            <person name="Salamov A."/>
            <person name="Andreopoulos B."/>
            <person name="Baker S."/>
            <person name="Barry K."/>
            <person name="Bills G."/>
            <person name="Bluhm B."/>
            <person name="Cannon C."/>
            <person name="Castanera R."/>
            <person name="Culley D."/>
            <person name="Daum C."/>
            <person name="Ezra D."/>
            <person name="Gonzalez J."/>
            <person name="Henrissat B."/>
            <person name="Kuo A."/>
            <person name="Liang C."/>
            <person name="Lipzen A."/>
            <person name="Lutzoni F."/>
            <person name="Magnuson J."/>
            <person name="Mondo S."/>
            <person name="Nolan M."/>
            <person name="Ohm R."/>
            <person name="Pangilinan J."/>
            <person name="Park H.-J."/>
            <person name="Ramirez L."/>
            <person name="Alfaro M."/>
            <person name="Sun H."/>
            <person name="Tritt A."/>
            <person name="Yoshinaga Y."/>
            <person name="Zwiers L.-H."/>
            <person name="Turgeon B."/>
            <person name="Goodwin S."/>
            <person name="Spatafora J."/>
            <person name="Crous P."/>
            <person name="Grigoriev I."/>
        </authorList>
    </citation>
    <scope>NUCLEOTIDE SEQUENCE</scope>
    <source>
        <strain evidence="3">CBS 119925</strain>
    </source>
</reference>
<dbReference type="GO" id="GO:0005829">
    <property type="term" value="C:cytosol"/>
    <property type="evidence" value="ECO:0007669"/>
    <property type="project" value="TreeGrafter"/>
</dbReference>
<name>A0A6A6VDS6_9PLEO</name>
<dbReference type="Proteomes" id="UP000799440">
    <property type="component" value="Unassembled WGS sequence"/>
</dbReference>
<dbReference type="AlphaFoldDB" id="A0A6A6VDS6"/>
<dbReference type="GO" id="GO:0070086">
    <property type="term" value="P:ubiquitin-dependent endocytosis"/>
    <property type="evidence" value="ECO:0007669"/>
    <property type="project" value="TreeGrafter"/>
</dbReference>
<gene>
    <name evidence="3" type="ORF">M011DRAFT_402674</name>
</gene>
<feature type="compositionally biased region" description="Polar residues" evidence="1">
    <location>
        <begin position="409"/>
        <end position="436"/>
    </location>
</feature>
<dbReference type="EMBL" id="MU006573">
    <property type="protein sequence ID" value="KAF2747287.1"/>
    <property type="molecule type" value="Genomic_DNA"/>
</dbReference>
<dbReference type="InterPro" id="IPR014752">
    <property type="entry name" value="Arrestin-like_C"/>
</dbReference>
<dbReference type="OrthoDB" id="2333384at2759"/>
<protein>
    <recommendedName>
        <fullName evidence="2">Arrestin-like N-terminal domain-containing protein</fullName>
    </recommendedName>
</protein>
<proteinExistence type="predicted"/>
<dbReference type="GO" id="GO:0031625">
    <property type="term" value="F:ubiquitin protein ligase binding"/>
    <property type="evidence" value="ECO:0007669"/>
    <property type="project" value="TreeGrafter"/>
</dbReference>
<evidence type="ECO:0000259" key="2">
    <source>
        <dbReference type="Pfam" id="PF00339"/>
    </source>
</evidence>
<dbReference type="Gene3D" id="2.60.40.640">
    <property type="match status" value="1"/>
</dbReference>
<evidence type="ECO:0000313" key="4">
    <source>
        <dbReference type="Proteomes" id="UP000799440"/>
    </source>
</evidence>
<dbReference type="InterPro" id="IPR011021">
    <property type="entry name" value="Arrestin-like_N"/>
</dbReference>
<organism evidence="3 4">
    <name type="scientific">Sporormia fimetaria CBS 119925</name>
    <dbReference type="NCBI Taxonomy" id="1340428"/>
    <lineage>
        <taxon>Eukaryota</taxon>
        <taxon>Fungi</taxon>
        <taxon>Dikarya</taxon>
        <taxon>Ascomycota</taxon>
        <taxon>Pezizomycotina</taxon>
        <taxon>Dothideomycetes</taxon>
        <taxon>Pleosporomycetidae</taxon>
        <taxon>Pleosporales</taxon>
        <taxon>Sporormiaceae</taxon>
        <taxon>Sporormia</taxon>
    </lineage>
</organism>
<evidence type="ECO:0000313" key="3">
    <source>
        <dbReference type="EMBL" id="KAF2747287.1"/>
    </source>
</evidence>
<dbReference type="Pfam" id="PF00339">
    <property type="entry name" value="Arrestin_N"/>
    <property type="match status" value="1"/>
</dbReference>
<feature type="domain" description="Arrestin-like N-terminal" evidence="2">
    <location>
        <begin position="12"/>
        <end position="114"/>
    </location>
</feature>
<dbReference type="PANTHER" id="PTHR11188">
    <property type="entry name" value="ARRESTIN DOMAIN CONTAINING PROTEIN"/>
    <property type="match status" value="1"/>
</dbReference>
<dbReference type="GO" id="GO:0030674">
    <property type="term" value="F:protein-macromolecule adaptor activity"/>
    <property type="evidence" value="ECO:0007669"/>
    <property type="project" value="TreeGrafter"/>
</dbReference>
<feature type="region of interest" description="Disordered" evidence="1">
    <location>
        <begin position="363"/>
        <end position="395"/>
    </location>
</feature>